<protein>
    <submittedName>
        <fullName evidence="7">Factor of DNA methylation like</fullName>
    </submittedName>
</protein>
<reference evidence="7" key="1">
    <citation type="submission" date="2023-02" db="EMBL/GenBank/DDBJ databases">
        <title>Genome of toxic invasive species Heracleum sosnowskyi carries increased number of genes despite the absence of recent whole-genome duplications.</title>
        <authorList>
            <person name="Schelkunov M."/>
            <person name="Shtratnikova V."/>
            <person name="Makarenko M."/>
            <person name="Klepikova A."/>
            <person name="Omelchenko D."/>
            <person name="Novikova G."/>
            <person name="Obukhova E."/>
            <person name="Bogdanov V."/>
            <person name="Penin A."/>
            <person name="Logacheva M."/>
        </authorList>
    </citation>
    <scope>NUCLEOTIDE SEQUENCE</scope>
    <source>
        <strain evidence="7">Hsosn_3</strain>
        <tissue evidence="7">Leaf</tissue>
    </source>
</reference>
<keyword evidence="1 3" id="KW-0175">Coiled coil</keyword>
<proteinExistence type="predicted"/>
<dbReference type="PANTHER" id="PTHR21596:SF65">
    <property type="entry name" value="PROTEIN INVOLVED IN DE NOVO 2-RELATED"/>
    <property type="match status" value="1"/>
</dbReference>
<dbReference type="Gene3D" id="3.30.70.2890">
    <property type="entry name" value="XS domain"/>
    <property type="match status" value="1"/>
</dbReference>
<dbReference type="InterPro" id="IPR005381">
    <property type="entry name" value="Znf-XS_domain"/>
</dbReference>
<dbReference type="EMBL" id="JAUIZM010000006">
    <property type="protein sequence ID" value="KAK1379400.1"/>
    <property type="molecule type" value="Genomic_DNA"/>
</dbReference>
<dbReference type="GO" id="GO:0080188">
    <property type="term" value="P:gene silencing by siRNA-directed DNA methylation"/>
    <property type="evidence" value="ECO:0007669"/>
    <property type="project" value="InterPro"/>
</dbReference>
<organism evidence="7 8">
    <name type="scientific">Heracleum sosnowskyi</name>
    <dbReference type="NCBI Taxonomy" id="360622"/>
    <lineage>
        <taxon>Eukaryota</taxon>
        <taxon>Viridiplantae</taxon>
        <taxon>Streptophyta</taxon>
        <taxon>Embryophyta</taxon>
        <taxon>Tracheophyta</taxon>
        <taxon>Spermatophyta</taxon>
        <taxon>Magnoliopsida</taxon>
        <taxon>eudicotyledons</taxon>
        <taxon>Gunneridae</taxon>
        <taxon>Pentapetalae</taxon>
        <taxon>asterids</taxon>
        <taxon>campanulids</taxon>
        <taxon>Apiales</taxon>
        <taxon>Apiaceae</taxon>
        <taxon>Apioideae</taxon>
        <taxon>apioid superclade</taxon>
        <taxon>Tordylieae</taxon>
        <taxon>Tordyliinae</taxon>
        <taxon>Heracleum</taxon>
    </lineage>
</organism>
<evidence type="ECO:0000259" key="6">
    <source>
        <dbReference type="Pfam" id="PF03470"/>
    </source>
</evidence>
<dbReference type="AlphaFoldDB" id="A0AAD8I695"/>
<dbReference type="InterPro" id="IPR005379">
    <property type="entry name" value="FDM1-5/IDN2_XH"/>
</dbReference>
<evidence type="ECO:0000259" key="4">
    <source>
        <dbReference type="Pfam" id="PF03468"/>
    </source>
</evidence>
<comment type="caution">
    <text evidence="7">The sequence shown here is derived from an EMBL/GenBank/DDBJ whole genome shotgun (WGS) entry which is preliminary data.</text>
</comment>
<evidence type="ECO:0000259" key="5">
    <source>
        <dbReference type="Pfam" id="PF03469"/>
    </source>
</evidence>
<feature type="domain" description="XS" evidence="4">
    <location>
        <begin position="117"/>
        <end position="226"/>
    </location>
</feature>
<dbReference type="InterPro" id="IPR045177">
    <property type="entry name" value="FDM1-5/IDN2"/>
</dbReference>
<accession>A0AAD8I695</accession>
<sequence length="622" mass="72065">MSYSSEDETDISDSELEDYSETCCQQLLDGKFEVKISGDVYRCPYCSQKKRKQQYGFKDLVQHASAIGKGSGSKRDAKEKGKHLGLFKYLENLGRRKPSERISPEVLKPSRNGDCNELLVYPWVGIVANIPVTFENGKYIGGSGTKLRNEFTVQGFNPKRVNPLWNYRGHTGFAVVEFGKDWPAFHCAMKFENSFEAAGKGKQDYINVQNRGTEIYGWIGREDDYYSEKAIGDFLRKFGDLKTVQDIEAEEKCKSNLLLSNLSNVIEEKAMHLKEIEVKYNETAFSLGSLMKEKDKMFQAYNEEIQKMQQNTNAQLQNILKEQQKMKFELEQREKELQKREARNDSERKKLAIEKEMNERATLEQKKADEKVFKLAEDHKREKEELRRRSMELEKQINAKQGLVLEIERMRGSLSVMKHMENDEDSKFKQKIDDTRKALQQKEVELEYVEALNQALVVQERKTNDELQEARKELINFLKGKSSQWIGVKGMGELDENPFHAACKKKYAGPDAEEKAVKLCSLWEDHLRDPNWYPFKVVALEGGNDHKEIINEDDEKLKKLKAEWGGEVQMAVITALKEMNEYNPSGRYIIWELWNHDAGRKATLSEGVSYLLDLRAKKRSRT</sequence>
<dbReference type="Proteomes" id="UP001237642">
    <property type="component" value="Unassembled WGS sequence"/>
</dbReference>
<keyword evidence="2" id="KW-0943">RNA-mediated gene silencing</keyword>
<gene>
    <name evidence="7" type="ORF">POM88_026144</name>
</gene>
<evidence type="ECO:0000313" key="7">
    <source>
        <dbReference type="EMBL" id="KAK1379400.1"/>
    </source>
</evidence>
<feature type="domain" description="Zinc finger-XS" evidence="6">
    <location>
        <begin position="43"/>
        <end position="86"/>
    </location>
</feature>
<feature type="coiled-coil region" evidence="3">
    <location>
        <begin position="291"/>
        <end position="403"/>
    </location>
</feature>
<dbReference type="Pfam" id="PF03470">
    <property type="entry name" value="zf-XS"/>
    <property type="match status" value="1"/>
</dbReference>
<dbReference type="Pfam" id="PF03468">
    <property type="entry name" value="XS"/>
    <property type="match status" value="1"/>
</dbReference>
<feature type="domain" description="Factor of DNA methylation 1-5/IDN2" evidence="5">
    <location>
        <begin position="489"/>
        <end position="617"/>
    </location>
</feature>
<evidence type="ECO:0000256" key="2">
    <source>
        <dbReference type="ARBA" id="ARBA00023158"/>
    </source>
</evidence>
<evidence type="ECO:0000256" key="1">
    <source>
        <dbReference type="ARBA" id="ARBA00023054"/>
    </source>
</evidence>
<dbReference type="Pfam" id="PF03469">
    <property type="entry name" value="XH"/>
    <property type="match status" value="1"/>
</dbReference>
<name>A0AAD8I695_9APIA</name>
<evidence type="ECO:0000313" key="8">
    <source>
        <dbReference type="Proteomes" id="UP001237642"/>
    </source>
</evidence>
<reference evidence="7" key="2">
    <citation type="submission" date="2023-05" db="EMBL/GenBank/DDBJ databases">
        <authorList>
            <person name="Schelkunov M.I."/>
        </authorList>
    </citation>
    <scope>NUCLEOTIDE SEQUENCE</scope>
    <source>
        <strain evidence="7">Hsosn_3</strain>
        <tissue evidence="7">Leaf</tissue>
    </source>
</reference>
<keyword evidence="8" id="KW-1185">Reference proteome</keyword>
<dbReference type="InterPro" id="IPR038588">
    <property type="entry name" value="XS_domain_sf"/>
</dbReference>
<dbReference type="InterPro" id="IPR005380">
    <property type="entry name" value="XS_domain"/>
</dbReference>
<evidence type="ECO:0000256" key="3">
    <source>
        <dbReference type="SAM" id="Coils"/>
    </source>
</evidence>
<dbReference type="PANTHER" id="PTHR21596">
    <property type="entry name" value="RIBONUCLEASE P SUBUNIT P38"/>
    <property type="match status" value="1"/>
</dbReference>